<dbReference type="AlphaFoldDB" id="A0A1V6P9P6"/>
<comment type="caution">
    <text evidence="2">The sequence shown here is derived from an EMBL/GenBank/DDBJ whole genome shotgun (WGS) entry which is preliminary data.</text>
</comment>
<feature type="domain" description="SGNH hydrolase-type esterase" evidence="1">
    <location>
        <begin position="9"/>
        <end position="186"/>
    </location>
</feature>
<dbReference type="InterPro" id="IPR051532">
    <property type="entry name" value="Ester_Hydrolysis_Enzymes"/>
</dbReference>
<proteinExistence type="predicted"/>
<dbReference type="SUPFAM" id="SSF52266">
    <property type="entry name" value="SGNH hydrolase"/>
    <property type="match status" value="1"/>
</dbReference>
<dbReference type="InterPro" id="IPR036514">
    <property type="entry name" value="SGNH_hydro_sf"/>
</dbReference>
<dbReference type="Proteomes" id="UP000191522">
    <property type="component" value="Unassembled WGS sequence"/>
</dbReference>
<dbReference type="PANTHER" id="PTHR30383:SF19">
    <property type="entry name" value="FIBRONECTIN TYPE-III DOMAIN-CONTAINING PROTEIN"/>
    <property type="match status" value="1"/>
</dbReference>
<dbReference type="EMBL" id="MDYL01000015">
    <property type="protein sequence ID" value="OQD73507.1"/>
    <property type="molecule type" value="Genomic_DNA"/>
</dbReference>
<sequence>MTEKQSILCFGDSLTSGYFSYGLEYHSYAIKLSEILEKEFGIRKFTLDVDGRPGDLVVLPQGSFLSRIQAKCSKKKYDWVIILGGTNDLGYGYQGDIIYNALKDCWDVALATGAKVLALTVPECEVKSQSLDAKRDTLNQHILTHQAERFYTVDLHSKIPYHASSTRFQEEMFDDGLHLTAKGYDLMGTVVGKRLVSLIKEAEKEAEAEA</sequence>
<dbReference type="CDD" id="cd00229">
    <property type="entry name" value="SGNH_hydrolase"/>
    <property type="match status" value="1"/>
</dbReference>
<organism evidence="2 3">
    <name type="scientific">Penicillium decumbens</name>
    <dbReference type="NCBI Taxonomy" id="69771"/>
    <lineage>
        <taxon>Eukaryota</taxon>
        <taxon>Fungi</taxon>
        <taxon>Dikarya</taxon>
        <taxon>Ascomycota</taxon>
        <taxon>Pezizomycotina</taxon>
        <taxon>Eurotiomycetes</taxon>
        <taxon>Eurotiomycetidae</taxon>
        <taxon>Eurotiales</taxon>
        <taxon>Aspergillaceae</taxon>
        <taxon>Penicillium</taxon>
    </lineage>
</organism>
<dbReference type="Gene3D" id="3.40.50.1110">
    <property type="entry name" value="SGNH hydrolase"/>
    <property type="match status" value="1"/>
</dbReference>
<dbReference type="OMA" id="MGNHIAD"/>
<evidence type="ECO:0000313" key="2">
    <source>
        <dbReference type="EMBL" id="OQD73507.1"/>
    </source>
</evidence>
<dbReference type="OrthoDB" id="408760at2759"/>
<dbReference type="InterPro" id="IPR013830">
    <property type="entry name" value="SGNH_hydro"/>
</dbReference>
<dbReference type="GO" id="GO:0004622">
    <property type="term" value="F:phosphatidylcholine lysophospholipase activity"/>
    <property type="evidence" value="ECO:0007669"/>
    <property type="project" value="TreeGrafter"/>
</dbReference>
<gene>
    <name evidence="2" type="ORF">PENDEC_c015G01730</name>
</gene>
<evidence type="ECO:0000259" key="1">
    <source>
        <dbReference type="Pfam" id="PF13472"/>
    </source>
</evidence>
<keyword evidence="3" id="KW-1185">Reference proteome</keyword>
<accession>A0A1V6P9P6</accession>
<evidence type="ECO:0000313" key="3">
    <source>
        <dbReference type="Proteomes" id="UP000191522"/>
    </source>
</evidence>
<dbReference type="PANTHER" id="PTHR30383">
    <property type="entry name" value="THIOESTERASE 1/PROTEASE 1/LYSOPHOSPHOLIPASE L1"/>
    <property type="match status" value="1"/>
</dbReference>
<protein>
    <recommendedName>
        <fullName evidence="1">SGNH hydrolase-type esterase domain-containing protein</fullName>
    </recommendedName>
</protein>
<reference evidence="3" key="1">
    <citation type="journal article" date="2017" name="Nat. Microbiol.">
        <title>Global analysis of biosynthetic gene clusters reveals vast potential of secondary metabolite production in Penicillium species.</title>
        <authorList>
            <person name="Nielsen J.C."/>
            <person name="Grijseels S."/>
            <person name="Prigent S."/>
            <person name="Ji B."/>
            <person name="Dainat J."/>
            <person name="Nielsen K.F."/>
            <person name="Frisvad J.C."/>
            <person name="Workman M."/>
            <person name="Nielsen J."/>
        </authorList>
    </citation>
    <scope>NUCLEOTIDE SEQUENCE [LARGE SCALE GENOMIC DNA]</scope>
    <source>
        <strain evidence="3">IBT 11843</strain>
    </source>
</reference>
<name>A0A1V6P9P6_PENDC</name>
<dbReference type="Pfam" id="PF13472">
    <property type="entry name" value="Lipase_GDSL_2"/>
    <property type="match status" value="1"/>
</dbReference>